<dbReference type="PANTHER" id="PTHR43046:SF2">
    <property type="entry name" value="8-OXO-DGTP DIPHOSPHATASE-RELATED"/>
    <property type="match status" value="1"/>
</dbReference>
<dbReference type="InterPro" id="IPR015797">
    <property type="entry name" value="NUDIX_hydrolase-like_dom_sf"/>
</dbReference>
<reference evidence="5 6" key="1">
    <citation type="submission" date="2021-03" db="EMBL/GenBank/DDBJ databases">
        <title>Antimicrobial resistance genes in bacteria isolated from Japanese honey, and their potential for conferring macrolide and lincosamide resistance in the American foulbrood pathogen Paenibacillus larvae.</title>
        <authorList>
            <person name="Okamoto M."/>
            <person name="Kumagai M."/>
            <person name="Kanamori H."/>
            <person name="Takamatsu D."/>
        </authorList>
    </citation>
    <scope>NUCLEOTIDE SEQUENCE [LARGE SCALE GENOMIC DNA]</scope>
    <source>
        <strain evidence="5 6">J34TS1</strain>
    </source>
</reference>
<sequence>MYIEELRNRSGNLPLIIVRPTLILLNDEGSILMVKHHDNTWGLPGGMLEPGESVEDALKRELREELDIKINVNDLNHFQVFSDSRFYISQLGADTHYIAITYYTKQFKGKIKPDQVEVTDFGFFKPDEMPDQTMNMIKVIVKQFETSNHYKGVI</sequence>
<dbReference type="PROSITE" id="PS00893">
    <property type="entry name" value="NUDIX_BOX"/>
    <property type="match status" value="1"/>
</dbReference>
<dbReference type="AlphaFoldDB" id="A0A920CQB2"/>
<dbReference type="Proteomes" id="UP000682811">
    <property type="component" value="Unassembled WGS sequence"/>
</dbReference>
<evidence type="ECO:0000256" key="1">
    <source>
        <dbReference type="ARBA" id="ARBA00001946"/>
    </source>
</evidence>
<dbReference type="PANTHER" id="PTHR43046">
    <property type="entry name" value="GDP-MANNOSE MANNOSYL HYDROLASE"/>
    <property type="match status" value="1"/>
</dbReference>
<keyword evidence="2 3" id="KW-0378">Hydrolase</keyword>
<dbReference type="PRINTS" id="PR00502">
    <property type="entry name" value="NUDIXFAMILY"/>
</dbReference>
<dbReference type="InterPro" id="IPR000086">
    <property type="entry name" value="NUDIX_hydrolase_dom"/>
</dbReference>
<name>A0A920CQB2_9BACL</name>
<dbReference type="Pfam" id="PF00293">
    <property type="entry name" value="NUDIX"/>
    <property type="match status" value="1"/>
</dbReference>
<dbReference type="RefSeq" id="WP_212976494.1">
    <property type="nucleotide sequence ID" value="NZ_AP025343.1"/>
</dbReference>
<organism evidence="5 6">
    <name type="scientific">Paenibacillus azoreducens</name>
    <dbReference type="NCBI Taxonomy" id="116718"/>
    <lineage>
        <taxon>Bacteria</taxon>
        <taxon>Bacillati</taxon>
        <taxon>Bacillota</taxon>
        <taxon>Bacilli</taxon>
        <taxon>Bacillales</taxon>
        <taxon>Paenibacillaceae</taxon>
        <taxon>Paenibacillus</taxon>
    </lineage>
</organism>
<dbReference type="EMBL" id="BORT01000001">
    <property type="protein sequence ID" value="GIO45268.1"/>
    <property type="molecule type" value="Genomic_DNA"/>
</dbReference>
<keyword evidence="6" id="KW-1185">Reference proteome</keyword>
<dbReference type="Gene3D" id="3.90.79.10">
    <property type="entry name" value="Nucleoside Triphosphate Pyrophosphohydrolase"/>
    <property type="match status" value="1"/>
</dbReference>
<dbReference type="InterPro" id="IPR020084">
    <property type="entry name" value="NUDIX_hydrolase_CS"/>
</dbReference>
<evidence type="ECO:0000256" key="3">
    <source>
        <dbReference type="RuleBase" id="RU003476"/>
    </source>
</evidence>
<feature type="domain" description="Nudix hydrolase" evidence="4">
    <location>
        <begin position="7"/>
        <end position="146"/>
    </location>
</feature>
<comment type="caution">
    <text evidence="5">The sequence shown here is derived from an EMBL/GenBank/DDBJ whole genome shotgun (WGS) entry which is preliminary data.</text>
</comment>
<comment type="similarity">
    <text evidence="3">Belongs to the Nudix hydrolase family.</text>
</comment>
<evidence type="ECO:0000259" key="4">
    <source>
        <dbReference type="PROSITE" id="PS51462"/>
    </source>
</evidence>
<dbReference type="SUPFAM" id="SSF55811">
    <property type="entry name" value="Nudix"/>
    <property type="match status" value="1"/>
</dbReference>
<gene>
    <name evidence="5" type="ORF">J34TS1_00330</name>
</gene>
<proteinExistence type="inferred from homology"/>
<comment type="cofactor">
    <cofactor evidence="1">
        <name>Mg(2+)</name>
        <dbReference type="ChEBI" id="CHEBI:18420"/>
    </cofactor>
</comment>
<evidence type="ECO:0000313" key="5">
    <source>
        <dbReference type="EMBL" id="GIO45268.1"/>
    </source>
</evidence>
<dbReference type="GO" id="GO:0016787">
    <property type="term" value="F:hydrolase activity"/>
    <property type="evidence" value="ECO:0007669"/>
    <property type="project" value="UniProtKB-KW"/>
</dbReference>
<accession>A0A920CQB2</accession>
<evidence type="ECO:0000256" key="2">
    <source>
        <dbReference type="ARBA" id="ARBA00022801"/>
    </source>
</evidence>
<protein>
    <submittedName>
        <fullName evidence="5">DNA mismatch repair protein MutT</fullName>
    </submittedName>
</protein>
<evidence type="ECO:0000313" key="6">
    <source>
        <dbReference type="Proteomes" id="UP000682811"/>
    </source>
</evidence>
<dbReference type="InterPro" id="IPR020476">
    <property type="entry name" value="Nudix_hydrolase"/>
</dbReference>
<dbReference type="PROSITE" id="PS51462">
    <property type="entry name" value="NUDIX"/>
    <property type="match status" value="1"/>
</dbReference>